<dbReference type="PANTHER" id="PTHR21174">
    <property type="match status" value="1"/>
</dbReference>
<dbReference type="PIRSF" id="PIRSF035170">
    <property type="entry name" value="HD_phosphohydro"/>
    <property type="match status" value="1"/>
</dbReference>
<evidence type="ECO:0000313" key="2">
    <source>
        <dbReference type="Proteomes" id="UP000323930"/>
    </source>
</evidence>
<accession>A0A5D0HW32</accession>
<gene>
    <name evidence="1" type="ORF">FUA24_13495</name>
</gene>
<name>A0A5D0HW32_9FLAO</name>
<comment type="caution">
    <text evidence="1">The sequence shown here is derived from an EMBL/GenBank/DDBJ whole genome shotgun (WGS) entry which is preliminary data.</text>
</comment>
<protein>
    <recommendedName>
        <fullName evidence="3">Phosphohydrolase</fullName>
    </recommendedName>
</protein>
<dbReference type="Proteomes" id="UP000323930">
    <property type="component" value="Unassembled WGS sequence"/>
</dbReference>
<dbReference type="EMBL" id="VSDQ01000679">
    <property type="protein sequence ID" value="TYA75040.1"/>
    <property type="molecule type" value="Genomic_DNA"/>
</dbReference>
<dbReference type="PANTHER" id="PTHR21174:SF0">
    <property type="entry name" value="HD PHOSPHOHYDROLASE FAMILY PROTEIN-RELATED"/>
    <property type="match status" value="1"/>
</dbReference>
<organism evidence="1 2">
    <name type="scientific">Seonamhaeicola marinus</name>
    <dbReference type="NCBI Taxonomy" id="1912246"/>
    <lineage>
        <taxon>Bacteria</taxon>
        <taxon>Pseudomonadati</taxon>
        <taxon>Bacteroidota</taxon>
        <taxon>Flavobacteriia</taxon>
        <taxon>Flavobacteriales</taxon>
        <taxon>Flavobacteriaceae</taxon>
    </lineage>
</organism>
<dbReference type="OrthoDB" id="9808993at2"/>
<sequence length="158" mass="18752">MLAESCKERIKNFDAVLFAVWYHDIIYSATKKDNEVQSANYAQERLTSLNLEKGLIETIKTLIISTQKHEIILTENNDNALLLDMDLSILGSSWEDYHKYLKNIRKEYAIFPNFMYRKGRKKVLQHFLERDTLYFTAYFQSKFEAQARKNLNKEIELL</sequence>
<dbReference type="InterPro" id="IPR009218">
    <property type="entry name" value="HD_phosphohydro"/>
</dbReference>
<evidence type="ECO:0008006" key="3">
    <source>
        <dbReference type="Google" id="ProtNLM"/>
    </source>
</evidence>
<reference evidence="1 2" key="1">
    <citation type="submission" date="2019-08" db="EMBL/GenBank/DDBJ databases">
        <title>Seonamhaeicola sediminis sp. nov., isolated from marine sediment.</title>
        <authorList>
            <person name="Cao W.R."/>
        </authorList>
    </citation>
    <scope>NUCLEOTIDE SEQUENCE [LARGE SCALE GENOMIC DNA]</scope>
    <source>
        <strain evidence="1 2">B011</strain>
    </source>
</reference>
<dbReference type="AlphaFoldDB" id="A0A5D0HW32"/>
<proteinExistence type="predicted"/>
<evidence type="ECO:0000313" key="1">
    <source>
        <dbReference type="EMBL" id="TYA75040.1"/>
    </source>
</evidence>
<dbReference type="Gene3D" id="1.10.3210.10">
    <property type="entry name" value="Hypothetical protein af1432"/>
    <property type="match status" value="1"/>
</dbReference>
<dbReference type="SUPFAM" id="SSF109604">
    <property type="entry name" value="HD-domain/PDEase-like"/>
    <property type="match status" value="1"/>
</dbReference>
<keyword evidence="2" id="KW-1185">Reference proteome</keyword>